<dbReference type="Pfam" id="PF02464">
    <property type="entry name" value="CinA"/>
    <property type="match status" value="1"/>
</dbReference>
<dbReference type="GO" id="GO:0019159">
    <property type="term" value="F:nicotinamide-nucleotide amidase activity"/>
    <property type="evidence" value="ECO:0007669"/>
    <property type="project" value="UniProtKB-EC"/>
</dbReference>
<dbReference type="EC" id="3.5.1.42" evidence="2"/>
<reference evidence="2 3" key="1">
    <citation type="submission" date="2022-11" db="EMBL/GenBank/DDBJ databases">
        <title>Spartinivicinus poritis sp. nov., isolated from scleractinian coral Porites lutea.</title>
        <authorList>
            <person name="Zhang G."/>
            <person name="Cai L."/>
            <person name="Wei Q."/>
        </authorList>
    </citation>
    <scope>NUCLEOTIDE SEQUENCE [LARGE SCALE GENOMIC DNA]</scope>
    <source>
        <strain evidence="2 3">A2-2</strain>
    </source>
</reference>
<evidence type="ECO:0000313" key="2">
    <source>
        <dbReference type="EMBL" id="MDE1460367.1"/>
    </source>
</evidence>
<evidence type="ECO:0000313" key="3">
    <source>
        <dbReference type="Proteomes" id="UP001528823"/>
    </source>
</evidence>
<dbReference type="Proteomes" id="UP001528823">
    <property type="component" value="Unassembled WGS sequence"/>
</dbReference>
<keyword evidence="2" id="KW-0378">Hydrolase</keyword>
<dbReference type="RefSeq" id="WP_274686742.1">
    <property type="nucleotide sequence ID" value="NZ_JAPMOU010000001.1"/>
</dbReference>
<dbReference type="SUPFAM" id="SSF142433">
    <property type="entry name" value="CinA-like"/>
    <property type="match status" value="1"/>
</dbReference>
<comment type="caution">
    <text evidence="2">The sequence shown here is derived from an EMBL/GenBank/DDBJ whole genome shotgun (WGS) entry which is preliminary data.</text>
</comment>
<keyword evidence="3" id="KW-1185">Reference proteome</keyword>
<accession>A0ABT5U247</accession>
<dbReference type="NCBIfam" id="TIGR00199">
    <property type="entry name" value="PncC_domain"/>
    <property type="match status" value="1"/>
</dbReference>
<dbReference type="InterPro" id="IPR008136">
    <property type="entry name" value="CinA_C"/>
</dbReference>
<dbReference type="EMBL" id="JAPMOU010000001">
    <property type="protein sequence ID" value="MDE1460367.1"/>
    <property type="molecule type" value="Genomic_DNA"/>
</dbReference>
<sequence>MSDAIKTLAEQVGAFLISQQLKLITAESCTGGWVAQAVTAIAGSSSWFEGAFVTYSNEAKRSMLEVSPQSLVQFGAVSKTVVMEMTDGALAHSEADLAIAISGIAGPDGGSAEKPVGTVWIAWQLHEQPAISCCFHFSGDREQVRKQAVVEALKGILEHFNN</sequence>
<feature type="domain" description="CinA C-terminal" evidence="1">
    <location>
        <begin position="6"/>
        <end position="158"/>
    </location>
</feature>
<dbReference type="InterPro" id="IPR036653">
    <property type="entry name" value="CinA-like_C"/>
</dbReference>
<evidence type="ECO:0000259" key="1">
    <source>
        <dbReference type="Pfam" id="PF02464"/>
    </source>
</evidence>
<name>A0ABT5U247_9GAMM</name>
<organism evidence="2 3">
    <name type="scientific">Spartinivicinus poritis</name>
    <dbReference type="NCBI Taxonomy" id="2994640"/>
    <lineage>
        <taxon>Bacteria</taxon>
        <taxon>Pseudomonadati</taxon>
        <taxon>Pseudomonadota</taxon>
        <taxon>Gammaproteobacteria</taxon>
        <taxon>Oceanospirillales</taxon>
        <taxon>Zooshikellaceae</taxon>
        <taxon>Spartinivicinus</taxon>
    </lineage>
</organism>
<dbReference type="Gene3D" id="3.90.950.20">
    <property type="entry name" value="CinA-like"/>
    <property type="match status" value="1"/>
</dbReference>
<proteinExistence type="predicted"/>
<dbReference type="NCBIfam" id="NF002975">
    <property type="entry name" value="PRK03661.1"/>
    <property type="match status" value="1"/>
</dbReference>
<gene>
    <name evidence="2" type="primary">pncC</name>
    <name evidence="2" type="ORF">ORQ98_00170</name>
</gene>
<protein>
    <submittedName>
        <fullName evidence="2">Nicotinamide-nucleotide amidase</fullName>
        <ecNumber evidence="2">3.5.1.42</ecNumber>
    </submittedName>
</protein>